<dbReference type="InterPro" id="IPR043502">
    <property type="entry name" value="DNA/RNA_pol_sf"/>
</dbReference>
<evidence type="ECO:0000256" key="5">
    <source>
        <dbReference type="ARBA" id="ARBA00022705"/>
    </source>
</evidence>
<dbReference type="Gene3D" id="3.90.1600.10">
    <property type="entry name" value="Palm domain of DNA polymerase"/>
    <property type="match status" value="1"/>
</dbReference>
<evidence type="ECO:0000256" key="1">
    <source>
        <dbReference type="ARBA" id="ARBA00005755"/>
    </source>
</evidence>
<gene>
    <name evidence="9" type="ORF">PACLA_8A058681</name>
</gene>
<organism evidence="9 10">
    <name type="scientific">Paramuricea clavata</name>
    <name type="common">Red gorgonian</name>
    <name type="synonym">Violescent sea-whip</name>
    <dbReference type="NCBI Taxonomy" id="317549"/>
    <lineage>
        <taxon>Eukaryota</taxon>
        <taxon>Metazoa</taxon>
        <taxon>Cnidaria</taxon>
        <taxon>Anthozoa</taxon>
        <taxon>Octocorallia</taxon>
        <taxon>Malacalcyonacea</taxon>
        <taxon>Plexauridae</taxon>
        <taxon>Paramuricea</taxon>
    </lineage>
</organism>
<dbReference type="Gene3D" id="1.10.287.690">
    <property type="entry name" value="Helix hairpin bin"/>
    <property type="match status" value="1"/>
</dbReference>
<comment type="catalytic activity">
    <reaction evidence="8">
        <text>DNA(n) + a 2'-deoxyribonucleoside 5'-triphosphate = DNA(n+1) + diphosphate</text>
        <dbReference type="Rhea" id="RHEA:22508"/>
        <dbReference type="Rhea" id="RHEA-COMP:17339"/>
        <dbReference type="Rhea" id="RHEA-COMP:17340"/>
        <dbReference type="ChEBI" id="CHEBI:33019"/>
        <dbReference type="ChEBI" id="CHEBI:61560"/>
        <dbReference type="ChEBI" id="CHEBI:173112"/>
        <dbReference type="EC" id="2.7.7.7"/>
    </reaction>
</comment>
<keyword evidence="6" id="KW-0239">DNA-directed DNA polymerase</keyword>
<dbReference type="EMBL" id="CACRXK020008089">
    <property type="protein sequence ID" value="CAB4013951.1"/>
    <property type="molecule type" value="Genomic_DNA"/>
</dbReference>
<dbReference type="InterPro" id="IPR004868">
    <property type="entry name" value="DNA-dir_DNA_pol_B_mt/vir"/>
</dbReference>
<dbReference type="GO" id="GO:0003677">
    <property type="term" value="F:DNA binding"/>
    <property type="evidence" value="ECO:0007669"/>
    <property type="project" value="UniProtKB-KW"/>
</dbReference>
<keyword evidence="4" id="KW-0548">Nucleotidyltransferase</keyword>
<evidence type="ECO:0000256" key="3">
    <source>
        <dbReference type="ARBA" id="ARBA00022679"/>
    </source>
</evidence>
<dbReference type="PANTHER" id="PTHR33568">
    <property type="entry name" value="DNA POLYMERASE"/>
    <property type="match status" value="1"/>
</dbReference>
<dbReference type="GO" id="GO:0006260">
    <property type="term" value="P:DNA replication"/>
    <property type="evidence" value="ECO:0007669"/>
    <property type="project" value="UniProtKB-KW"/>
</dbReference>
<dbReference type="OrthoDB" id="5989329at2759"/>
<keyword evidence="7" id="KW-0238">DNA-binding</keyword>
<accession>A0A6S7JA09</accession>
<dbReference type="InterPro" id="IPR023211">
    <property type="entry name" value="DNA_pol_palm_dom_sf"/>
</dbReference>
<proteinExistence type="inferred from homology"/>
<dbReference type="EC" id="2.7.7.7" evidence="2"/>
<evidence type="ECO:0000313" key="10">
    <source>
        <dbReference type="Proteomes" id="UP001152795"/>
    </source>
</evidence>
<reference evidence="9" key="1">
    <citation type="submission" date="2020-04" db="EMBL/GenBank/DDBJ databases">
        <authorList>
            <person name="Alioto T."/>
            <person name="Alioto T."/>
            <person name="Gomez Garrido J."/>
        </authorList>
    </citation>
    <scope>NUCLEOTIDE SEQUENCE</scope>
    <source>
        <strain evidence="9">A484AB</strain>
    </source>
</reference>
<keyword evidence="5" id="KW-0235">DNA replication</keyword>
<dbReference type="Pfam" id="PF03175">
    <property type="entry name" value="DNA_pol_B_2"/>
    <property type="match status" value="1"/>
</dbReference>
<evidence type="ECO:0000313" key="9">
    <source>
        <dbReference type="EMBL" id="CAB4013951.1"/>
    </source>
</evidence>
<evidence type="ECO:0000256" key="4">
    <source>
        <dbReference type="ARBA" id="ARBA00022695"/>
    </source>
</evidence>
<evidence type="ECO:0000256" key="7">
    <source>
        <dbReference type="ARBA" id="ARBA00023125"/>
    </source>
</evidence>
<keyword evidence="3" id="KW-0808">Transferase</keyword>
<name>A0A6S7JA09_PARCT</name>
<dbReference type="Proteomes" id="UP001152795">
    <property type="component" value="Unassembled WGS sequence"/>
</dbReference>
<dbReference type="GO" id="GO:0000166">
    <property type="term" value="F:nucleotide binding"/>
    <property type="evidence" value="ECO:0007669"/>
    <property type="project" value="InterPro"/>
</dbReference>
<dbReference type="PANTHER" id="PTHR33568:SF3">
    <property type="entry name" value="DNA-DIRECTED DNA POLYMERASE"/>
    <property type="match status" value="1"/>
</dbReference>
<dbReference type="AlphaFoldDB" id="A0A6S7JA09"/>
<keyword evidence="10" id="KW-1185">Reference proteome</keyword>
<dbReference type="GO" id="GO:0003887">
    <property type="term" value="F:DNA-directed DNA polymerase activity"/>
    <property type="evidence" value="ECO:0007669"/>
    <property type="project" value="UniProtKB-KW"/>
</dbReference>
<evidence type="ECO:0000256" key="2">
    <source>
        <dbReference type="ARBA" id="ARBA00012417"/>
    </source>
</evidence>
<evidence type="ECO:0000256" key="8">
    <source>
        <dbReference type="ARBA" id="ARBA00049244"/>
    </source>
</evidence>
<comment type="similarity">
    <text evidence="1">Belongs to the DNA polymerase type-B family.</text>
</comment>
<evidence type="ECO:0000256" key="6">
    <source>
        <dbReference type="ARBA" id="ARBA00022932"/>
    </source>
</evidence>
<protein>
    <recommendedName>
        <fullName evidence="2">DNA-directed DNA polymerase</fullName>
        <ecNumber evidence="2">2.7.7.7</ecNumber>
    </recommendedName>
</protein>
<comment type="caution">
    <text evidence="9">The sequence shown here is derived from an EMBL/GenBank/DDBJ whole genome shotgun (WGS) entry which is preliminary data.</text>
</comment>
<sequence length="253" mass="28823">KIKQQASGFPKDCNTAEKRQQYIDEYFDKEGIRLEPDKVEKNPGLRALAKLMLNSFWGKFAQKPNMAKVKLISDPSEYFDMLTSDEIEVTDVSFVSDDVIEVRYENTENFIDTNSKTNVVIATFTTAHARLKLYSVLERLEQRVLYYDTDSVIFTSKPGEWNPETGEFIGQLKDELKGKYITTFVSGGPKNYAYETNTGETCCKIRGITLNFRALKSLNVNTVCDTVYLSLLCDTGYPISVDIPYKINRNTSI</sequence>
<feature type="non-terminal residue" evidence="9">
    <location>
        <position position="253"/>
    </location>
</feature>
<dbReference type="SUPFAM" id="SSF56672">
    <property type="entry name" value="DNA/RNA polymerases"/>
    <property type="match status" value="1"/>
</dbReference>